<reference evidence="16" key="1">
    <citation type="journal article" date="2020" name="mSystems">
        <title>Genome- and Community-Level Interaction Insights into Carbon Utilization and Element Cycling Functions of Hydrothermarchaeota in Hydrothermal Sediment.</title>
        <authorList>
            <person name="Zhou Z."/>
            <person name="Liu Y."/>
            <person name="Xu W."/>
            <person name="Pan J."/>
            <person name="Luo Z.H."/>
            <person name="Li M."/>
        </authorList>
    </citation>
    <scope>NUCLEOTIDE SEQUENCE [LARGE SCALE GENOMIC DNA]</scope>
    <source>
        <strain evidence="16">HyVt-577</strain>
    </source>
</reference>
<gene>
    <name evidence="16" type="ORF">ENK44_01195</name>
</gene>
<dbReference type="EMBL" id="DRQG01000015">
    <property type="protein sequence ID" value="HGY54292.1"/>
    <property type="molecule type" value="Genomic_DNA"/>
</dbReference>
<dbReference type="InterPro" id="IPR003953">
    <property type="entry name" value="FAD-dep_OxRdtase_2_FAD-bd"/>
</dbReference>
<protein>
    <recommendedName>
        <fullName evidence="4">succinate dehydrogenase</fullName>
        <ecNumber evidence="4">1.3.5.1</ecNumber>
    </recommendedName>
</protein>
<keyword evidence="11" id="KW-0472">Membrane</keyword>
<evidence type="ECO:0000256" key="1">
    <source>
        <dbReference type="ARBA" id="ARBA00001974"/>
    </source>
</evidence>
<keyword evidence="6" id="KW-1003">Cell membrane</keyword>
<dbReference type="EC" id="1.3.5.1" evidence="4"/>
<keyword evidence="9" id="KW-0249">Electron transport</keyword>
<feature type="active site" description="Proton acceptor" evidence="13">
    <location>
        <position position="330"/>
    </location>
</feature>
<dbReference type="Gene3D" id="3.50.50.60">
    <property type="entry name" value="FAD/NAD(P)-binding domain"/>
    <property type="match status" value="1"/>
</dbReference>
<accession>A0A7V4UBY0</accession>
<proteinExistence type="inferred from homology"/>
<dbReference type="SUPFAM" id="SSF46977">
    <property type="entry name" value="Succinate dehydrogenase/fumarate reductase flavoprotein C-terminal domain"/>
    <property type="match status" value="1"/>
</dbReference>
<dbReference type="AlphaFoldDB" id="A0A7V4UBY0"/>
<comment type="catalytic activity">
    <reaction evidence="12">
        <text>a quinone + succinate = fumarate + a quinol</text>
        <dbReference type="Rhea" id="RHEA:40523"/>
        <dbReference type="ChEBI" id="CHEBI:24646"/>
        <dbReference type="ChEBI" id="CHEBI:29806"/>
        <dbReference type="ChEBI" id="CHEBI:30031"/>
        <dbReference type="ChEBI" id="CHEBI:132124"/>
        <dbReference type="EC" id="1.3.5.1"/>
    </reaction>
</comment>
<dbReference type="NCBIfam" id="NF005749">
    <property type="entry name" value="PRK07573.1"/>
    <property type="match status" value="1"/>
</dbReference>
<evidence type="ECO:0000256" key="4">
    <source>
        <dbReference type="ARBA" id="ARBA00012792"/>
    </source>
</evidence>
<dbReference type="SUPFAM" id="SSF56425">
    <property type="entry name" value="Succinate dehydrogenase/fumarate reductase flavoprotein, catalytic domain"/>
    <property type="match status" value="1"/>
</dbReference>
<dbReference type="PANTHER" id="PTHR11632:SF53">
    <property type="entry name" value="SUCCINATE DEHYDROGENASE FLAVOPROTEIN SUBUNIT"/>
    <property type="match status" value="1"/>
</dbReference>
<evidence type="ECO:0000256" key="11">
    <source>
        <dbReference type="ARBA" id="ARBA00023136"/>
    </source>
</evidence>
<dbReference type="InterPro" id="IPR011280">
    <property type="entry name" value="Succ_DH/Fum_Rdt_flav_su"/>
</dbReference>
<comment type="similarity">
    <text evidence="3">Belongs to the FAD-dependent oxidoreductase 2 family. FRD/SDH subfamily.</text>
</comment>
<dbReference type="Pfam" id="PF00890">
    <property type="entry name" value="FAD_binding_2"/>
    <property type="match status" value="1"/>
</dbReference>
<evidence type="ECO:0000256" key="10">
    <source>
        <dbReference type="ARBA" id="ARBA00023002"/>
    </source>
</evidence>
<evidence type="ECO:0000259" key="15">
    <source>
        <dbReference type="Pfam" id="PF02910"/>
    </source>
</evidence>
<evidence type="ECO:0000256" key="7">
    <source>
        <dbReference type="ARBA" id="ARBA00022630"/>
    </source>
</evidence>
<dbReference type="GO" id="GO:0005886">
    <property type="term" value="C:plasma membrane"/>
    <property type="evidence" value="ECO:0007669"/>
    <property type="project" value="UniProtKB-SubCell"/>
</dbReference>
<feature type="domain" description="Fumarate reductase/succinate dehydrogenase flavoprotein-like C-terminal" evidence="15">
    <location>
        <begin position="502"/>
        <end position="635"/>
    </location>
</feature>
<dbReference type="Proteomes" id="UP000885779">
    <property type="component" value="Unassembled WGS sequence"/>
</dbReference>
<sequence>MKLDSKVPSGPLAEKWDKHRFDMKVVNPKNKRKFTIIVVGTGLAGASAAASLGELGYKVKNFCIQDSPRRAHSIAAQGGINAAKNYQNDGDSIWRLFYDTIKGGDYRAREANVYRLAQVSNNIIDQAVAQGVPFAREYGGLFANRSFGGALVSRTFYARGQTGQQLLLGAYSALMRQVDEGRVDLYPRREMVDLVLIDGKARGIITRNLVTGEYESHVGDAVVLGTGGYGTAYYLSTLAVNSNASAVWRAHKKGALFGNPCYVQIHPTCIPRSGDYQSKLTLMSESLRNDGRVWVPKKAGDKRHPNDIPEEERDYYLERKYPTFGNMVPRDVASRNAKAVCDEGRGVGETGLAVYLDFRDAIKDFGRKTIEERYGNLFDMYKEITDEDAYEVPMRIYPAVHYTMGGLWVDYNLMSTIPGLHVIGEANFSDHGANRLGASALMQGLSDGYFVLPYTIGNYLGGTELPKVSEDHEAFKEASNEAKARYDKLLSIKGNKTVKEFHKELGEILWNKVGMARNEKGLKEALEMIPKLREEFWQNVKVAGRPDSLNKNLEFAGRVADYMELAELMAKDALHRTESCGGHFREESQTEEGEALRDDENFSYVAAWEFKKLGEWELHKEPLVFENVTPTQRSYK</sequence>
<dbReference type="InterPro" id="IPR030664">
    <property type="entry name" value="SdhA/FrdA/AprA"/>
</dbReference>
<name>A0A7V4UBY0_CALAY</name>
<evidence type="ECO:0000313" key="16">
    <source>
        <dbReference type="EMBL" id="HGY54292.1"/>
    </source>
</evidence>
<evidence type="ECO:0000256" key="12">
    <source>
        <dbReference type="ARBA" id="ARBA00049220"/>
    </source>
</evidence>
<dbReference type="NCBIfam" id="TIGR01811">
    <property type="entry name" value="sdhA_Bsu"/>
    <property type="match status" value="1"/>
</dbReference>
<comment type="subcellular location">
    <subcellularLocation>
        <location evidence="2">Cell membrane</location>
        <topology evidence="2">Peripheral membrane protein</topology>
        <orientation evidence="2">Cytoplasmic side</orientation>
    </subcellularLocation>
</comment>
<dbReference type="Gene3D" id="1.20.58.100">
    <property type="entry name" value="Fumarate reductase/succinate dehydrogenase flavoprotein-like, C-terminal domain"/>
    <property type="match status" value="1"/>
</dbReference>
<dbReference type="GO" id="GO:0050660">
    <property type="term" value="F:flavin adenine dinucleotide binding"/>
    <property type="evidence" value="ECO:0007669"/>
    <property type="project" value="TreeGrafter"/>
</dbReference>
<comment type="caution">
    <text evidence="16">The sequence shown here is derived from an EMBL/GenBank/DDBJ whole genome shotgun (WGS) entry which is preliminary data.</text>
</comment>
<dbReference type="InterPro" id="IPR037099">
    <property type="entry name" value="Fum_R/Succ_DH_flav-like_C_sf"/>
</dbReference>
<dbReference type="Gene3D" id="3.90.700.10">
    <property type="entry name" value="Succinate dehydrogenase/fumarate reductase flavoprotein, catalytic domain"/>
    <property type="match status" value="1"/>
</dbReference>
<evidence type="ECO:0000259" key="14">
    <source>
        <dbReference type="Pfam" id="PF00890"/>
    </source>
</evidence>
<comment type="cofactor">
    <cofactor evidence="1">
        <name>FAD</name>
        <dbReference type="ChEBI" id="CHEBI:57692"/>
    </cofactor>
</comment>
<keyword evidence="10" id="KW-0560">Oxidoreductase</keyword>
<evidence type="ECO:0000256" key="2">
    <source>
        <dbReference type="ARBA" id="ARBA00004413"/>
    </source>
</evidence>
<evidence type="ECO:0000256" key="9">
    <source>
        <dbReference type="ARBA" id="ARBA00022982"/>
    </source>
</evidence>
<dbReference type="InterPro" id="IPR015939">
    <property type="entry name" value="Fum_Rdtase/Succ_DH_flav-like_C"/>
</dbReference>
<evidence type="ECO:0000256" key="13">
    <source>
        <dbReference type="PIRSR" id="PIRSR630664-50"/>
    </source>
</evidence>
<dbReference type="SUPFAM" id="SSF51905">
    <property type="entry name" value="FAD/NAD(P)-binding domain"/>
    <property type="match status" value="1"/>
</dbReference>
<dbReference type="FunFam" id="3.90.700.10:FF:000006">
    <property type="entry name" value="Succinate dehydrogenase flavoprotein subunit"/>
    <property type="match status" value="1"/>
</dbReference>
<dbReference type="GO" id="GO:0009055">
    <property type="term" value="F:electron transfer activity"/>
    <property type="evidence" value="ECO:0007669"/>
    <property type="project" value="TreeGrafter"/>
</dbReference>
<feature type="domain" description="FAD-dependent oxidoreductase 2 FAD-binding" evidence="14">
    <location>
        <begin position="36"/>
        <end position="441"/>
    </location>
</feature>
<evidence type="ECO:0000256" key="6">
    <source>
        <dbReference type="ARBA" id="ARBA00022475"/>
    </source>
</evidence>
<keyword evidence="5" id="KW-0813">Transport</keyword>
<dbReference type="GO" id="GO:0009061">
    <property type="term" value="P:anaerobic respiration"/>
    <property type="evidence" value="ECO:0007669"/>
    <property type="project" value="TreeGrafter"/>
</dbReference>
<organism evidence="16">
    <name type="scientific">Caldithrix abyssi</name>
    <dbReference type="NCBI Taxonomy" id="187145"/>
    <lineage>
        <taxon>Bacteria</taxon>
        <taxon>Pseudomonadati</taxon>
        <taxon>Calditrichota</taxon>
        <taxon>Calditrichia</taxon>
        <taxon>Calditrichales</taxon>
        <taxon>Calditrichaceae</taxon>
        <taxon>Caldithrix</taxon>
    </lineage>
</organism>
<evidence type="ECO:0000256" key="8">
    <source>
        <dbReference type="ARBA" id="ARBA00022827"/>
    </source>
</evidence>
<dbReference type="PANTHER" id="PTHR11632">
    <property type="entry name" value="SUCCINATE DEHYDROGENASE 2 FLAVOPROTEIN SUBUNIT"/>
    <property type="match status" value="1"/>
</dbReference>
<evidence type="ECO:0000256" key="3">
    <source>
        <dbReference type="ARBA" id="ARBA00008040"/>
    </source>
</evidence>
<dbReference type="InterPro" id="IPR027477">
    <property type="entry name" value="Succ_DH/fumarate_Rdtase_cat_sf"/>
</dbReference>
<dbReference type="InterPro" id="IPR036188">
    <property type="entry name" value="FAD/NAD-bd_sf"/>
</dbReference>
<dbReference type="Pfam" id="PF02910">
    <property type="entry name" value="Succ_DH_flav_C"/>
    <property type="match status" value="1"/>
</dbReference>
<keyword evidence="8" id="KW-0274">FAD</keyword>
<dbReference type="FunFam" id="1.20.58.100:FF:000003">
    <property type="entry name" value="Succinate dehydrogenase flavoprotein subunit"/>
    <property type="match status" value="1"/>
</dbReference>
<keyword evidence="7" id="KW-0285">Flavoprotein</keyword>
<dbReference type="FunFam" id="3.50.50.60:FF:000009">
    <property type="entry name" value="Succinate dehydrogenase flavoprotein subunit"/>
    <property type="match status" value="1"/>
</dbReference>
<dbReference type="GO" id="GO:0008177">
    <property type="term" value="F:succinate dehydrogenase (quinone) activity"/>
    <property type="evidence" value="ECO:0007669"/>
    <property type="project" value="UniProtKB-EC"/>
</dbReference>
<evidence type="ECO:0000256" key="5">
    <source>
        <dbReference type="ARBA" id="ARBA00022448"/>
    </source>
</evidence>